<dbReference type="Proteomes" id="UP000792220">
    <property type="component" value="Genome"/>
</dbReference>
<dbReference type="KEGG" id="vg:15613166"/>
<dbReference type="Gene3D" id="3.40.50.150">
    <property type="entry name" value="Vaccinia Virus protein VP39"/>
    <property type="match status" value="1"/>
</dbReference>
<evidence type="ECO:0000313" key="2">
    <source>
        <dbReference type="Proteomes" id="UP000792220"/>
    </source>
</evidence>
<reference evidence="1" key="1">
    <citation type="journal article" date="2013" name="J. Virol.">
        <title>New Insights into the Evolution of Entomopoxvirinae from the Complete Genome Sequences of Four Entomopoxviruses Infecting Adoxophyes honmai, Choristoneura biennis, Choristoneura rosaceana, and Mythimna separata.</title>
        <authorList>
            <person name="Theze J."/>
            <person name="Takatsuka J."/>
            <person name="Li Z."/>
            <person name="Gallais J."/>
            <person name="Doucet D."/>
            <person name="Arif B."/>
            <person name="Nakai M."/>
            <person name="Herniou E.A."/>
        </authorList>
    </citation>
    <scope>NUCLEOTIDE SEQUENCE</scope>
</reference>
<organism evidence="1 2">
    <name type="scientific">Choristoneura biennis entomopoxvirus</name>
    <name type="common">CbEPV</name>
    <dbReference type="NCBI Taxonomy" id="10288"/>
    <lineage>
        <taxon>Viruses</taxon>
        <taxon>Varidnaviria</taxon>
        <taxon>Bamfordvirae</taxon>
        <taxon>Nucleocytoviricota</taxon>
        <taxon>Pokkesviricetes</taxon>
        <taxon>Chitovirales</taxon>
        <taxon>Poxviridae</taxon>
        <taxon>Entomopoxvirinae</taxon>
        <taxon>Betaentomopoxvirus</taxon>
        <taxon>Betaentomopoxvirus cbiennis</taxon>
    </lineage>
</organism>
<protein>
    <submittedName>
        <fullName evidence="1">Poly(A) polymerase small subunit VP39</fullName>
    </submittedName>
</protein>
<gene>
    <name evidence="1" type="ORF">CHBEV_176</name>
</gene>
<dbReference type="RefSeq" id="YP_008004246.1">
    <property type="nucleotide sequence ID" value="NC_021248.1"/>
</dbReference>
<evidence type="ECO:0000313" key="1">
    <source>
        <dbReference type="EMBL" id="CCU55744.1"/>
    </source>
</evidence>
<accession>A0A916KPN6</accession>
<proteinExistence type="predicted"/>
<keyword evidence="2" id="KW-1185">Reference proteome</keyword>
<dbReference type="InterPro" id="IPR000176">
    <property type="entry name" value="mRNA_MeTrfase-like"/>
</dbReference>
<dbReference type="SUPFAM" id="SSF53335">
    <property type="entry name" value="S-adenosyl-L-methionine-dependent methyltransferases"/>
    <property type="match status" value="1"/>
</dbReference>
<dbReference type="InterPro" id="IPR029063">
    <property type="entry name" value="SAM-dependent_MTases_sf"/>
</dbReference>
<dbReference type="GeneID" id="15613166"/>
<dbReference type="EMBL" id="HF679132">
    <property type="protein sequence ID" value="CCU55744.1"/>
    <property type="molecule type" value="Genomic_DNA"/>
</dbReference>
<name>A0A916KPN6_CBEPV</name>
<sequence length="266" mass="32133">MNFPLYLNNAIFKSNNKINIDKLPLIGSLKNYLMMKMFIEKYVHTQDVTIIIIGSAPGMSITEIIIEYPYINFELYDNKQHAPLLYNFNNVKIYNKLFSLYDIKKYIDKNIYVYSDLRTNSKDVNLYNDIYNQHKFILHLNPISAMYKVKLPHINTNYKYIKLPIGIDIIQPFAEHTREYRCVQFKNNYRLNYYKIDTAIDYVAKLNYYNNISLLDKTINYKYAKYILKVNNIRHHITRLLYNFNKRKPLNNKRKIFIMNMKQMLY</sequence>
<organismHost>
    <name type="scientific">Choristoneura fumiferana</name>
    <name type="common">Spruce budworm moth</name>
    <name type="synonym">Archips fumiferana</name>
    <dbReference type="NCBI Taxonomy" id="7141"/>
</organismHost>
<dbReference type="Pfam" id="PF01358">
    <property type="entry name" value="PARP_regulatory"/>
    <property type="match status" value="1"/>
</dbReference>